<reference evidence="5 6" key="1">
    <citation type="submission" date="2019-10" db="EMBL/GenBank/DDBJ databases">
        <title>Extracellular Electron Transfer in a Candidatus Methanoperedens spp. Enrichment Culture.</title>
        <authorList>
            <person name="Berger S."/>
            <person name="Rangel Shaw D."/>
            <person name="Berben T."/>
            <person name="In 'T Zandt M."/>
            <person name="Frank J."/>
            <person name="Reimann J."/>
            <person name="Jetten M.S.M."/>
            <person name="Welte C.U."/>
        </authorList>
    </citation>
    <scope>NUCLEOTIDE SEQUENCE [LARGE SCALE GENOMIC DNA]</scope>
    <source>
        <strain evidence="5">SB12</strain>
    </source>
</reference>
<dbReference type="AlphaFoldDB" id="A0A833GX87"/>
<feature type="domain" description="PNPLA" evidence="4">
    <location>
        <begin position="15"/>
        <end position="190"/>
    </location>
</feature>
<dbReference type="SUPFAM" id="SSF52151">
    <property type="entry name" value="FabD/lysophospholipase-like"/>
    <property type="match status" value="1"/>
</dbReference>
<dbReference type="GO" id="GO:0016787">
    <property type="term" value="F:hydrolase activity"/>
    <property type="evidence" value="ECO:0007669"/>
    <property type="project" value="UniProtKB-UniRule"/>
</dbReference>
<dbReference type="InterPro" id="IPR016035">
    <property type="entry name" value="Acyl_Trfase/lysoPLipase"/>
</dbReference>
<dbReference type="InterPro" id="IPR045943">
    <property type="entry name" value="DUF6363"/>
</dbReference>
<keyword evidence="1 2" id="KW-0443">Lipid metabolism</keyword>
<sequence>MNRRLPEAKGRKRALLVEGGGMKGAFAGGVLHALNCYLPAQHYDLVVAVSSGACCAAYYAATPDPEPEIGDHTLSIWRHELAGHRLISIFNPLRKKTLLDQEFLIDFLFAKKYPLQAENFEQYGLPEFRVAVTNLRSRSIEYVRATESNIFPLLKAATALPIATRGRHDVEGRLCSDAALLNPLPVNDLIECGYTDITVVMNSPSWRTSAPFNFLTGMLSFPRDWKMAKLMRRWHHHHFNLARSVASAPPEGITIHTIAPEQFLPVGLVTTDQAKLEETVAMGVQAGERAAKMLLEHFNGQQKKSGRNSKKGTKATKATRPSAPSAIEGKQRKAGQQPKNRGKAVRSDSVRQSA</sequence>
<accession>A0A833GX87</accession>
<name>A0A833GX87_9LEPT</name>
<keyword evidence="2 5" id="KW-0378">Hydrolase</keyword>
<protein>
    <submittedName>
        <fullName evidence="5">Hydrolase</fullName>
    </submittedName>
</protein>
<dbReference type="Pfam" id="PF19890">
    <property type="entry name" value="DUF6363"/>
    <property type="match status" value="1"/>
</dbReference>
<comment type="caution">
    <text evidence="2">Lacks conserved residue(s) required for the propagation of feature annotation.</text>
</comment>
<dbReference type="Gene3D" id="3.40.1090.10">
    <property type="entry name" value="Cytosolic phospholipase A2 catalytic domain"/>
    <property type="match status" value="1"/>
</dbReference>
<feature type="short sequence motif" description="GXGXXG" evidence="2">
    <location>
        <begin position="19"/>
        <end position="24"/>
    </location>
</feature>
<dbReference type="PROSITE" id="PS51635">
    <property type="entry name" value="PNPLA"/>
    <property type="match status" value="1"/>
</dbReference>
<feature type="active site" description="Nucleophile" evidence="2">
    <location>
        <position position="50"/>
    </location>
</feature>
<evidence type="ECO:0000256" key="3">
    <source>
        <dbReference type="SAM" id="MobiDB-lite"/>
    </source>
</evidence>
<organism evidence="5 6">
    <name type="scientific">Leptonema illini</name>
    <dbReference type="NCBI Taxonomy" id="183"/>
    <lineage>
        <taxon>Bacteria</taxon>
        <taxon>Pseudomonadati</taxon>
        <taxon>Spirochaetota</taxon>
        <taxon>Spirochaetia</taxon>
        <taxon>Leptospirales</taxon>
        <taxon>Leptospiraceae</taxon>
        <taxon>Leptonema</taxon>
    </lineage>
</organism>
<feature type="compositionally biased region" description="Basic and acidic residues" evidence="3">
    <location>
        <begin position="345"/>
        <end position="354"/>
    </location>
</feature>
<feature type="compositionally biased region" description="Basic residues" evidence="3">
    <location>
        <begin position="304"/>
        <end position="314"/>
    </location>
</feature>
<evidence type="ECO:0000256" key="1">
    <source>
        <dbReference type="ARBA" id="ARBA00023098"/>
    </source>
</evidence>
<feature type="region of interest" description="Disordered" evidence="3">
    <location>
        <begin position="298"/>
        <end position="354"/>
    </location>
</feature>
<comment type="caution">
    <text evidence="5">The sequence shown here is derived from an EMBL/GenBank/DDBJ whole genome shotgun (WGS) entry which is preliminary data.</text>
</comment>
<gene>
    <name evidence="5" type="ORF">F9K24_21165</name>
</gene>
<dbReference type="Proteomes" id="UP000460298">
    <property type="component" value="Unassembled WGS sequence"/>
</dbReference>
<dbReference type="EMBL" id="WBUI01000039">
    <property type="protein sequence ID" value="KAB2929011.1"/>
    <property type="molecule type" value="Genomic_DNA"/>
</dbReference>
<evidence type="ECO:0000256" key="2">
    <source>
        <dbReference type="PROSITE-ProRule" id="PRU01161"/>
    </source>
</evidence>
<keyword evidence="2" id="KW-0442">Lipid degradation</keyword>
<dbReference type="InterPro" id="IPR002641">
    <property type="entry name" value="PNPLA_dom"/>
</dbReference>
<evidence type="ECO:0000313" key="6">
    <source>
        <dbReference type="Proteomes" id="UP000460298"/>
    </source>
</evidence>
<evidence type="ECO:0000313" key="5">
    <source>
        <dbReference type="EMBL" id="KAB2929011.1"/>
    </source>
</evidence>
<dbReference type="GO" id="GO:0016042">
    <property type="term" value="P:lipid catabolic process"/>
    <property type="evidence" value="ECO:0007669"/>
    <property type="project" value="UniProtKB-UniRule"/>
</dbReference>
<dbReference type="Pfam" id="PF01734">
    <property type="entry name" value="Patatin"/>
    <property type="match status" value="1"/>
</dbReference>
<evidence type="ECO:0000259" key="4">
    <source>
        <dbReference type="PROSITE" id="PS51635"/>
    </source>
</evidence>
<feature type="active site" description="Proton acceptor" evidence="2">
    <location>
        <position position="177"/>
    </location>
</feature>
<proteinExistence type="predicted"/>